<protein>
    <submittedName>
        <fullName evidence="1">Uncharacterized protein</fullName>
    </submittedName>
</protein>
<dbReference type="Proteomes" id="UP001055879">
    <property type="component" value="Linkage Group LG10"/>
</dbReference>
<evidence type="ECO:0000313" key="1">
    <source>
        <dbReference type="EMBL" id="KAI3696676.1"/>
    </source>
</evidence>
<reference evidence="2" key="1">
    <citation type="journal article" date="2022" name="Mol. Ecol. Resour.">
        <title>The genomes of chicory, endive, great burdock and yacon provide insights into Asteraceae palaeo-polyploidization history and plant inulin production.</title>
        <authorList>
            <person name="Fan W."/>
            <person name="Wang S."/>
            <person name="Wang H."/>
            <person name="Wang A."/>
            <person name="Jiang F."/>
            <person name="Liu H."/>
            <person name="Zhao H."/>
            <person name="Xu D."/>
            <person name="Zhang Y."/>
        </authorList>
    </citation>
    <scope>NUCLEOTIDE SEQUENCE [LARGE SCALE GENOMIC DNA]</scope>
    <source>
        <strain evidence="2">cv. Niubang</strain>
    </source>
</reference>
<gene>
    <name evidence="1" type="ORF">L6452_29139</name>
</gene>
<reference evidence="1 2" key="2">
    <citation type="journal article" date="2022" name="Mol. Ecol. Resour.">
        <title>The genomes of chicory, endive, great burdock and yacon provide insights into Asteraceae paleo-polyploidization history and plant inulin production.</title>
        <authorList>
            <person name="Fan W."/>
            <person name="Wang S."/>
            <person name="Wang H."/>
            <person name="Wang A."/>
            <person name="Jiang F."/>
            <person name="Liu H."/>
            <person name="Zhao H."/>
            <person name="Xu D."/>
            <person name="Zhang Y."/>
        </authorList>
    </citation>
    <scope>NUCLEOTIDE SEQUENCE [LARGE SCALE GENOMIC DNA]</scope>
    <source>
        <strain evidence="2">cv. Niubang</strain>
    </source>
</reference>
<dbReference type="EMBL" id="CM042056">
    <property type="protein sequence ID" value="KAI3696676.1"/>
    <property type="molecule type" value="Genomic_DNA"/>
</dbReference>
<organism evidence="1 2">
    <name type="scientific">Arctium lappa</name>
    <name type="common">Greater burdock</name>
    <name type="synonym">Lappa major</name>
    <dbReference type="NCBI Taxonomy" id="4217"/>
    <lineage>
        <taxon>Eukaryota</taxon>
        <taxon>Viridiplantae</taxon>
        <taxon>Streptophyta</taxon>
        <taxon>Embryophyta</taxon>
        <taxon>Tracheophyta</taxon>
        <taxon>Spermatophyta</taxon>
        <taxon>Magnoliopsida</taxon>
        <taxon>eudicotyledons</taxon>
        <taxon>Gunneridae</taxon>
        <taxon>Pentapetalae</taxon>
        <taxon>asterids</taxon>
        <taxon>campanulids</taxon>
        <taxon>Asterales</taxon>
        <taxon>Asteraceae</taxon>
        <taxon>Carduoideae</taxon>
        <taxon>Cardueae</taxon>
        <taxon>Arctiinae</taxon>
        <taxon>Arctium</taxon>
    </lineage>
</organism>
<accession>A0ACB8ZGR1</accession>
<comment type="caution">
    <text evidence="1">The sequence shown here is derived from an EMBL/GenBank/DDBJ whole genome shotgun (WGS) entry which is preliminary data.</text>
</comment>
<proteinExistence type="predicted"/>
<keyword evidence="2" id="KW-1185">Reference proteome</keyword>
<evidence type="ECO:0000313" key="2">
    <source>
        <dbReference type="Proteomes" id="UP001055879"/>
    </source>
</evidence>
<name>A0ACB8ZGR1_ARCLA</name>
<sequence>MLILGNLTRHPPSILIMQHNIKYYIFIIISCQIIRNLTLSTLSYTFGSRENTREADYSFQSVDFRLHSTD</sequence>